<evidence type="ECO:0000256" key="1">
    <source>
        <dbReference type="SAM" id="SignalP"/>
    </source>
</evidence>
<dbReference type="eggNOG" id="ENOG5033X40">
    <property type="taxonomic scope" value="Bacteria"/>
</dbReference>
<evidence type="ECO:0000313" key="2">
    <source>
        <dbReference type="EMBL" id="ESL01843.1"/>
    </source>
</evidence>
<dbReference type="EMBL" id="ACIL03000019">
    <property type="protein sequence ID" value="ESL01843.1"/>
    <property type="molecule type" value="Genomic_DNA"/>
</dbReference>
<dbReference type="HOGENOM" id="CLU_433262_0_0_9"/>
<protein>
    <submittedName>
        <fullName evidence="2">Uncharacterized protein</fullName>
    </submittedName>
</protein>
<dbReference type="Proteomes" id="UP000018227">
    <property type="component" value="Unassembled WGS sequence"/>
</dbReference>
<name>V2XYM8_9FIRM</name>
<gene>
    <name evidence="2" type="ORF">GCWU0000282_002962</name>
</gene>
<keyword evidence="1" id="KW-0732">Signal</keyword>
<comment type="caution">
    <text evidence="2">The sequence shown here is derived from an EMBL/GenBank/DDBJ whole genome shotgun (WGS) entry which is preliminary data.</text>
</comment>
<feature type="signal peptide" evidence="1">
    <location>
        <begin position="1"/>
        <end position="26"/>
    </location>
</feature>
<sequence length="631" mass="71472">MKLKKYVKIALLSSILALGLSVSALEAGALDSTVIKVYAKKKAVKPAKKKVKKDKKVLKNFKAVVEGESDYGTAFYTDSKNNKIYISVEDFFSNLKGTTKEAKISVNTKKKSVKVSTGKKYKGKHNYITLPKSIYGKPENIRLDVDGKRTEVKGYVVKSDSYWSKDKILYADFDELAAKFDLVYAKDMAKKKYLLYTKLPKNVAELKSDKPPIESYANYTNTAIGGYDIDGRWANTIGNYLYEENGNLVKVEALENYSKKENNRVSINRYDSSGNLLEIKELPYQGEKFGGFYKGGEYNYLIFGNNNEEKNAGKEVIRIVKYDRKFNELGSVSVNGAYTVFPFNSGSLRCAEIGRTILIHTSRQRYDGHQSQLTIAFNEDTMSLLNADDLDEFQRNHVSHDFNQFAMADGNEFIVVDHGDAYPRSIKVSWLRTQALEPEKRYIGNDGWYTIIDREMFSPSKEKEILKIPGEIGANQTGVSIGSALNTVNKVLVGVNRIDYSKAIGFDSFDITGKDVDKRDVVLYSLDKNTLETIENKYTDYTKDKNTTYTAPKMVKLDGKRIMLIWNKLNLKSDKSVLQYLIVDENGNKLSEIKSIEDMKISGESPILYNNKAVWSEYRKGRLILNSIPVK</sequence>
<accession>V2XYM8</accession>
<proteinExistence type="predicted"/>
<keyword evidence="3" id="KW-1185">Reference proteome</keyword>
<dbReference type="RefSeq" id="WP_023355804.1">
    <property type="nucleotide sequence ID" value="NZ_KI535370.1"/>
</dbReference>
<dbReference type="STRING" id="592026.GCWU0000282_002962"/>
<evidence type="ECO:0000313" key="3">
    <source>
        <dbReference type="Proteomes" id="UP000018227"/>
    </source>
</evidence>
<dbReference type="AlphaFoldDB" id="V2XYM8"/>
<dbReference type="OrthoDB" id="1864213at2"/>
<reference evidence="2 3" key="1">
    <citation type="submission" date="2013-06" db="EMBL/GenBank/DDBJ databases">
        <authorList>
            <person name="Weinstock G."/>
            <person name="Sodergren E."/>
            <person name="Clifton S."/>
            <person name="Fulton L."/>
            <person name="Fulton B."/>
            <person name="Courtney L."/>
            <person name="Fronick C."/>
            <person name="Harrison M."/>
            <person name="Strong C."/>
            <person name="Farmer C."/>
            <person name="Delahaunty K."/>
            <person name="Markovic C."/>
            <person name="Hall O."/>
            <person name="Minx P."/>
            <person name="Tomlinson C."/>
            <person name="Mitreva M."/>
            <person name="Nelson J."/>
            <person name="Hou S."/>
            <person name="Wollam A."/>
            <person name="Pepin K.H."/>
            <person name="Johnson M."/>
            <person name="Bhonagiri V."/>
            <person name="Nash W.E."/>
            <person name="Warren W."/>
            <person name="Chinwalla A."/>
            <person name="Mardis E.R."/>
            <person name="Wilson R.K."/>
        </authorList>
    </citation>
    <scope>NUCLEOTIDE SEQUENCE [LARGE SCALE GENOMIC DNA]</scope>
    <source>
        <strain evidence="2 3">ATCC 51271</strain>
    </source>
</reference>
<feature type="chain" id="PRO_5038805899" evidence="1">
    <location>
        <begin position="27"/>
        <end position="631"/>
    </location>
</feature>
<organism evidence="2 3">
    <name type="scientific">Catonella morbi ATCC 51271</name>
    <dbReference type="NCBI Taxonomy" id="592026"/>
    <lineage>
        <taxon>Bacteria</taxon>
        <taxon>Bacillati</taxon>
        <taxon>Bacillota</taxon>
        <taxon>Clostridia</taxon>
        <taxon>Lachnospirales</taxon>
        <taxon>Lachnospiraceae</taxon>
        <taxon>Catonella</taxon>
    </lineage>
</organism>